<evidence type="ECO:0000256" key="1">
    <source>
        <dbReference type="SAM" id="Phobius"/>
    </source>
</evidence>
<dbReference type="Proteomes" id="UP000093111">
    <property type="component" value="Unassembled WGS sequence"/>
</dbReference>
<dbReference type="InterPro" id="IPR037185">
    <property type="entry name" value="EmrE-like"/>
</dbReference>
<feature type="transmembrane region" description="Helical" evidence="1">
    <location>
        <begin position="91"/>
        <end position="108"/>
    </location>
</feature>
<feature type="transmembrane region" description="Helical" evidence="1">
    <location>
        <begin position="114"/>
        <end position="133"/>
    </location>
</feature>
<name>A0A1C7P408_9HYPH</name>
<feature type="transmembrane region" description="Helical" evidence="1">
    <location>
        <begin position="207"/>
        <end position="227"/>
    </location>
</feature>
<sequence>MTATVIGLALLAAILHATWNAFLRSGADRLWSVTVMSFSSTIVAIPFALILPLPAPSAWLYVGLSAVLQVGYSVFLVAAYRNGELGQVYPIIRGTVPLLVTAGGFLFAADRPTAFQTTGVLLVALGIMSLSLGKGRAATASILFALATGAIIAAYATVDAIGVREASHSGAYIAWVLVLYGALMPAAYIAFRGKLRVDIRAPETLKALGGGIVALSAYGVVVAAFALGPAGPITALRETSVVFAALIGWLFLAEALTARRIAACVIVTIGAICLGYTP</sequence>
<dbReference type="AlphaFoldDB" id="A0A1C7P408"/>
<dbReference type="RefSeq" id="WP_068952810.1">
    <property type="nucleotide sequence ID" value="NZ_LGLV01000005.1"/>
</dbReference>
<comment type="caution">
    <text evidence="3">The sequence shown here is derived from an EMBL/GenBank/DDBJ whole genome shotgun (WGS) entry which is preliminary data.</text>
</comment>
<feature type="domain" description="EamA" evidence="2">
    <location>
        <begin position="6"/>
        <end position="131"/>
    </location>
</feature>
<dbReference type="SUPFAM" id="SSF103481">
    <property type="entry name" value="Multidrug resistance efflux transporter EmrE"/>
    <property type="match status" value="2"/>
</dbReference>
<reference evidence="3 4" key="1">
    <citation type="journal article" date="2016" name="Syst. Appl. Microbiol.">
        <title>Pararhizobium polonicum sp. nov. isolated from tumors on stone fruit rootstocks.</title>
        <authorList>
            <person name="Pulawska J."/>
            <person name="Kuzmanovic N."/>
            <person name="Willems A."/>
            <person name="Pothier J.F."/>
        </authorList>
    </citation>
    <scope>NUCLEOTIDE SEQUENCE [LARGE SCALE GENOMIC DNA]</scope>
    <source>
        <strain evidence="3 4">F5.1</strain>
    </source>
</reference>
<dbReference type="GO" id="GO:0016020">
    <property type="term" value="C:membrane"/>
    <property type="evidence" value="ECO:0007669"/>
    <property type="project" value="InterPro"/>
</dbReference>
<feature type="transmembrane region" description="Helical" evidence="1">
    <location>
        <begin position="30"/>
        <end position="52"/>
    </location>
</feature>
<feature type="transmembrane region" description="Helical" evidence="1">
    <location>
        <begin position="140"/>
        <end position="158"/>
    </location>
</feature>
<keyword evidence="4" id="KW-1185">Reference proteome</keyword>
<feature type="domain" description="EamA" evidence="2">
    <location>
        <begin position="141"/>
        <end position="274"/>
    </location>
</feature>
<keyword evidence="1" id="KW-1133">Transmembrane helix</keyword>
<accession>A0A1C7P408</accession>
<dbReference type="InterPro" id="IPR000620">
    <property type="entry name" value="EamA_dom"/>
</dbReference>
<feature type="transmembrane region" description="Helical" evidence="1">
    <location>
        <begin position="58"/>
        <end position="79"/>
    </location>
</feature>
<proteinExistence type="predicted"/>
<dbReference type="EMBL" id="LGLV01000005">
    <property type="protein sequence ID" value="OBZ95980.1"/>
    <property type="molecule type" value="Genomic_DNA"/>
</dbReference>
<evidence type="ECO:0000259" key="2">
    <source>
        <dbReference type="Pfam" id="PF00892"/>
    </source>
</evidence>
<dbReference type="OrthoDB" id="9783707at2"/>
<dbReference type="Gene3D" id="1.10.3730.20">
    <property type="match status" value="2"/>
</dbReference>
<dbReference type="Pfam" id="PF00892">
    <property type="entry name" value="EamA"/>
    <property type="match status" value="2"/>
</dbReference>
<keyword evidence="1" id="KW-0472">Membrane</keyword>
<protein>
    <submittedName>
        <fullName evidence="3">Multidrug DMT transporter permease</fullName>
    </submittedName>
</protein>
<feature type="transmembrane region" description="Helical" evidence="1">
    <location>
        <begin position="170"/>
        <end position="191"/>
    </location>
</feature>
<keyword evidence="1" id="KW-0812">Transmembrane</keyword>
<gene>
    <name evidence="3" type="ORF">ADU59_06200</name>
</gene>
<dbReference type="PATRIC" id="fig|1612624.7.peg.1301"/>
<feature type="transmembrane region" description="Helical" evidence="1">
    <location>
        <begin position="233"/>
        <end position="253"/>
    </location>
</feature>
<evidence type="ECO:0000313" key="3">
    <source>
        <dbReference type="EMBL" id="OBZ95980.1"/>
    </source>
</evidence>
<organism evidence="3 4">
    <name type="scientific">Pararhizobium polonicum</name>
    <dbReference type="NCBI Taxonomy" id="1612624"/>
    <lineage>
        <taxon>Bacteria</taxon>
        <taxon>Pseudomonadati</taxon>
        <taxon>Pseudomonadota</taxon>
        <taxon>Alphaproteobacteria</taxon>
        <taxon>Hyphomicrobiales</taxon>
        <taxon>Rhizobiaceae</taxon>
        <taxon>Rhizobium/Agrobacterium group</taxon>
        <taxon>Pararhizobium</taxon>
    </lineage>
</organism>
<evidence type="ECO:0000313" key="4">
    <source>
        <dbReference type="Proteomes" id="UP000093111"/>
    </source>
</evidence>
<feature type="transmembrane region" description="Helical" evidence="1">
    <location>
        <begin position="6"/>
        <end position="23"/>
    </location>
</feature>
<dbReference type="STRING" id="1612624.ADU59_06200"/>